<feature type="compositionally biased region" description="Basic and acidic residues" evidence="1">
    <location>
        <begin position="227"/>
        <end position="237"/>
    </location>
</feature>
<sequence>METLDIEQFRELLKDYELNRWKITDAKMNAWERLDTVCPRELAKDCAVNVVTFLSLLDRNTAKIISRDLNVRQKGVDFGAIIPYIYEDVIRREYVKTNHVYNIFNMNAPIFELLVRRLGKGYAMIVELLYPSENNSINGHCVVLGVTDNGDPIIVDPQQESYYRGWETIQTYMNSGKIFGFGAYLRLKREKRLKNETTERVRKPSPEQHTRKKRRIGSPVPPPPAREASESIDRSDTESLSSVSTGPAKNKRTKKRGKSKGKSQKKSQSRSASRSQQQRSLSPIREEKEEGEVSDQEDSLSYPDDVSPAFQPVHKKSKSRSPSGPEYDPVGVAEPEPEPEPLPVPLPVPLPSTRATRSSARKK</sequence>
<feature type="compositionally biased region" description="Pro residues" evidence="1">
    <location>
        <begin position="340"/>
        <end position="350"/>
    </location>
</feature>
<feature type="compositionally biased region" description="Acidic residues" evidence="1">
    <location>
        <begin position="289"/>
        <end position="298"/>
    </location>
</feature>
<dbReference type="EMBL" id="MN739652">
    <property type="protein sequence ID" value="QHT18239.1"/>
    <property type="molecule type" value="Genomic_DNA"/>
</dbReference>
<proteinExistence type="predicted"/>
<name>A0A6C0DQT8_9ZZZZ</name>
<feature type="compositionally biased region" description="Polar residues" evidence="1">
    <location>
        <begin position="238"/>
        <end position="247"/>
    </location>
</feature>
<feature type="compositionally biased region" description="Basic residues" evidence="1">
    <location>
        <begin position="249"/>
        <end position="268"/>
    </location>
</feature>
<feature type="compositionally biased region" description="Low complexity" evidence="1">
    <location>
        <begin position="269"/>
        <end position="280"/>
    </location>
</feature>
<accession>A0A6C0DQT8</accession>
<evidence type="ECO:0000256" key="1">
    <source>
        <dbReference type="SAM" id="MobiDB-lite"/>
    </source>
</evidence>
<feature type="compositionally biased region" description="Polar residues" evidence="1">
    <location>
        <begin position="353"/>
        <end position="363"/>
    </location>
</feature>
<dbReference type="AlphaFoldDB" id="A0A6C0DQT8"/>
<feature type="compositionally biased region" description="Basic and acidic residues" evidence="1">
    <location>
        <begin position="195"/>
        <end position="209"/>
    </location>
</feature>
<reference evidence="2" key="1">
    <citation type="journal article" date="2020" name="Nature">
        <title>Giant virus diversity and host interactions through global metagenomics.</title>
        <authorList>
            <person name="Schulz F."/>
            <person name="Roux S."/>
            <person name="Paez-Espino D."/>
            <person name="Jungbluth S."/>
            <person name="Walsh D.A."/>
            <person name="Denef V.J."/>
            <person name="McMahon K.D."/>
            <person name="Konstantinidis K.T."/>
            <person name="Eloe-Fadrosh E.A."/>
            <person name="Kyrpides N.C."/>
            <person name="Woyke T."/>
        </authorList>
    </citation>
    <scope>NUCLEOTIDE SEQUENCE</scope>
    <source>
        <strain evidence="2">GVMAG-M-3300023174-3</strain>
    </source>
</reference>
<evidence type="ECO:0000313" key="2">
    <source>
        <dbReference type="EMBL" id="QHT18239.1"/>
    </source>
</evidence>
<feature type="region of interest" description="Disordered" evidence="1">
    <location>
        <begin position="195"/>
        <end position="363"/>
    </location>
</feature>
<organism evidence="2">
    <name type="scientific">viral metagenome</name>
    <dbReference type="NCBI Taxonomy" id="1070528"/>
    <lineage>
        <taxon>unclassified sequences</taxon>
        <taxon>metagenomes</taxon>
        <taxon>organismal metagenomes</taxon>
    </lineage>
</organism>
<protein>
    <submittedName>
        <fullName evidence="2">Uncharacterized protein</fullName>
    </submittedName>
</protein>